<dbReference type="SUPFAM" id="SSF56796">
    <property type="entry name" value="Dehydroquinate synthase-like"/>
    <property type="match status" value="1"/>
</dbReference>
<gene>
    <name evidence="4" type="ORF">AB840_12690</name>
</gene>
<name>A0A0J6WUY4_9FIRM</name>
<keyword evidence="5" id="KW-1185">Reference proteome</keyword>
<sequence length="389" mass="41974">MPFQMFVPTKALFGQGQLNNLHAQALPGKKALIIVSNGKSVKVNGYLDRTEKELHLAGVETVLFDEVEANPLKPTVMRGGQAARDNACDFLVALGGGSCIDAAKAIAVVATNDGDLWDYISQGTGKGKPIANKPLPIVAITTTAGTGSETDMGGVITNEETNEKTPVKSPDLFPVLAVIDPELMATVPPKFTAYQGFDALFHNIEGYLSKKANLMSEMVALEAIKQISAYLPEAVHNGSNMTARERVAFGNYLGGIEMCLSGNMSEHSLEHALSAYHQELPHGAGLIMLSKAYFAFMIDHHACDDRFICMAQKMGIPDASEPADFLKALENLIEHCGVNELKMSDYGIQPDEFPKMAENAKNAMGMLFANDRIALSIDDCIAIFKAAYR</sequence>
<dbReference type="InterPro" id="IPR001670">
    <property type="entry name" value="ADH_Fe/GldA"/>
</dbReference>
<dbReference type="InterPro" id="IPR039697">
    <property type="entry name" value="Alcohol_dehydrogenase_Fe"/>
</dbReference>
<dbReference type="FunFam" id="3.40.50.1970:FF:000003">
    <property type="entry name" value="Alcohol dehydrogenase, iron-containing"/>
    <property type="match status" value="1"/>
</dbReference>
<dbReference type="PANTHER" id="PTHR11496:SF104">
    <property type="entry name" value="3-DEOXY-ALPHA-D-MANNO-OCTULOSONATE 8-OXIDASE"/>
    <property type="match status" value="1"/>
</dbReference>
<accession>A0A0J6WUY4</accession>
<dbReference type="InParanoid" id="A0A0J6WUY4"/>
<dbReference type="GO" id="GO:0004022">
    <property type="term" value="F:alcohol dehydrogenase (NAD+) activity"/>
    <property type="evidence" value="ECO:0007669"/>
    <property type="project" value="UniProtKB-ARBA"/>
</dbReference>
<feature type="domain" description="Alcohol dehydrogenase iron-type/glycerol dehydrogenase GldA" evidence="2">
    <location>
        <begin position="8"/>
        <end position="181"/>
    </location>
</feature>
<dbReference type="GO" id="GO:0046872">
    <property type="term" value="F:metal ion binding"/>
    <property type="evidence" value="ECO:0007669"/>
    <property type="project" value="InterPro"/>
</dbReference>
<dbReference type="Gene3D" id="3.40.50.1970">
    <property type="match status" value="1"/>
</dbReference>
<protein>
    <submittedName>
        <fullName evidence="4">Alcohol dehydrogenase</fullName>
    </submittedName>
</protein>
<dbReference type="CDD" id="cd08185">
    <property type="entry name" value="Fe-ADH-like"/>
    <property type="match status" value="1"/>
</dbReference>
<reference evidence="4 5" key="1">
    <citation type="submission" date="2015-06" db="EMBL/GenBank/DDBJ databases">
        <title>Draft genome sequence of beer spoilage bacterium Megasphaera cerevisiae type strain 20462.</title>
        <authorList>
            <person name="Kutumbaka K."/>
            <person name="Pasmowitz J."/>
            <person name="Mategko J."/>
            <person name="Reyes D."/>
            <person name="Friedrich A."/>
            <person name="Han S."/>
            <person name="Martens-Habbena W."/>
            <person name="Neal-McKinney J."/>
            <person name="Janagama H.K."/>
            <person name="Nadala C."/>
            <person name="Samadpour M."/>
        </authorList>
    </citation>
    <scope>NUCLEOTIDE SEQUENCE [LARGE SCALE GENOMIC DNA]</scope>
    <source>
        <strain evidence="4 5">DSM 20462</strain>
    </source>
</reference>
<dbReference type="Pfam" id="PF00465">
    <property type="entry name" value="Fe-ADH"/>
    <property type="match status" value="1"/>
</dbReference>
<proteinExistence type="predicted"/>
<dbReference type="Pfam" id="PF25137">
    <property type="entry name" value="ADH_Fe_C"/>
    <property type="match status" value="1"/>
</dbReference>
<comment type="caution">
    <text evidence="4">The sequence shown here is derived from an EMBL/GenBank/DDBJ whole genome shotgun (WGS) entry which is preliminary data.</text>
</comment>
<dbReference type="PATRIC" id="fig|1122219.3.peg.2617"/>
<organism evidence="4 5">
    <name type="scientific">Megasphaera cerevisiae DSM 20462</name>
    <dbReference type="NCBI Taxonomy" id="1122219"/>
    <lineage>
        <taxon>Bacteria</taxon>
        <taxon>Bacillati</taxon>
        <taxon>Bacillota</taxon>
        <taxon>Negativicutes</taxon>
        <taxon>Veillonellales</taxon>
        <taxon>Veillonellaceae</taxon>
        <taxon>Megasphaera</taxon>
    </lineage>
</organism>
<feature type="domain" description="Fe-containing alcohol dehydrogenase-like C-terminal" evidence="3">
    <location>
        <begin position="192"/>
        <end position="388"/>
    </location>
</feature>
<evidence type="ECO:0000313" key="4">
    <source>
        <dbReference type="EMBL" id="KMO85582.1"/>
    </source>
</evidence>
<evidence type="ECO:0000256" key="1">
    <source>
        <dbReference type="ARBA" id="ARBA00023002"/>
    </source>
</evidence>
<evidence type="ECO:0000259" key="3">
    <source>
        <dbReference type="Pfam" id="PF25137"/>
    </source>
</evidence>
<dbReference type="Proteomes" id="UP000036503">
    <property type="component" value="Unassembled WGS sequence"/>
</dbReference>
<dbReference type="EMBL" id="LEKT01000055">
    <property type="protein sequence ID" value="KMO85582.1"/>
    <property type="molecule type" value="Genomic_DNA"/>
</dbReference>
<dbReference type="AlphaFoldDB" id="A0A0J6WUY4"/>
<keyword evidence="1" id="KW-0560">Oxidoreductase</keyword>
<dbReference type="InterPro" id="IPR056798">
    <property type="entry name" value="ADH_Fe_C"/>
</dbReference>
<evidence type="ECO:0000259" key="2">
    <source>
        <dbReference type="Pfam" id="PF00465"/>
    </source>
</evidence>
<dbReference type="RefSeq" id="WP_048515217.1">
    <property type="nucleotide sequence ID" value="NZ_FUXD01000047.1"/>
</dbReference>
<dbReference type="PANTHER" id="PTHR11496">
    <property type="entry name" value="ALCOHOL DEHYDROGENASE"/>
    <property type="match status" value="1"/>
</dbReference>
<dbReference type="STRING" id="39029.BSR42_09200"/>
<dbReference type="Gene3D" id="1.20.1090.10">
    <property type="entry name" value="Dehydroquinate synthase-like - alpha domain"/>
    <property type="match status" value="1"/>
</dbReference>
<evidence type="ECO:0000313" key="5">
    <source>
        <dbReference type="Proteomes" id="UP000036503"/>
    </source>
</evidence>